<feature type="transmembrane region" description="Helical" evidence="12">
    <location>
        <begin position="136"/>
        <end position="156"/>
    </location>
</feature>
<keyword evidence="10" id="KW-0408">Iron</keyword>
<dbReference type="AlphaFoldDB" id="A0AA40X0H4"/>
<evidence type="ECO:0000313" key="15">
    <source>
        <dbReference type="EMBL" id="ORJ18982.1"/>
    </source>
</evidence>
<dbReference type="GO" id="GO:0022904">
    <property type="term" value="P:respiratory electron transport chain"/>
    <property type="evidence" value="ECO:0007669"/>
    <property type="project" value="InterPro"/>
</dbReference>
<dbReference type="Proteomes" id="UP000705283">
    <property type="component" value="Unassembled WGS sequence"/>
</dbReference>
<proteinExistence type="inferred from homology"/>
<dbReference type="SUPFAM" id="SSF81342">
    <property type="entry name" value="Transmembrane di-heme cytochromes"/>
    <property type="match status" value="1"/>
</dbReference>
<feature type="domain" description="Cytochrome b561 bacterial/Ni-hydrogenase" evidence="13">
    <location>
        <begin position="21"/>
        <end position="209"/>
    </location>
</feature>
<reference evidence="15 16" key="2">
    <citation type="journal article" date="2017" name="Int. J. Syst. Evol. Microbiol.">
        <title>Rouxiella badensis sp. nov. and Rouxiella silvae sp. nov. isolated from peat bog soil in Germany and emendation of the genus description.</title>
        <authorList>
            <person name="Le Fleche-Mateos A."/>
            <person name="Kugler J.H."/>
            <person name="Hansen S.H."/>
            <person name="Syldatk C."/>
            <person name="Hausmann R."/>
            <person name="Lomprez F."/>
            <person name="Vandenbogaert M."/>
            <person name="Manuguerra J.C."/>
            <person name="Grimont P.A."/>
        </authorList>
    </citation>
    <scope>NUCLEOTIDE SEQUENCE [LARGE SCALE GENOMIC DNA]</scope>
    <source>
        <strain evidence="15 16">213</strain>
    </source>
</reference>
<evidence type="ECO:0000256" key="5">
    <source>
        <dbReference type="ARBA" id="ARBA00022617"/>
    </source>
</evidence>
<evidence type="ECO:0000256" key="12">
    <source>
        <dbReference type="SAM" id="Phobius"/>
    </source>
</evidence>
<evidence type="ECO:0000256" key="8">
    <source>
        <dbReference type="ARBA" id="ARBA00022982"/>
    </source>
</evidence>
<reference evidence="14" key="3">
    <citation type="submission" date="2020-11" db="EMBL/GenBank/DDBJ databases">
        <authorList>
            <person name="Lee S.D."/>
        </authorList>
    </citation>
    <scope>NUCLEOTIDE SEQUENCE</scope>
    <source>
        <strain evidence="14">SAP-2</strain>
    </source>
</reference>
<dbReference type="GO" id="GO:0009055">
    <property type="term" value="F:electron transfer activity"/>
    <property type="evidence" value="ECO:0007669"/>
    <property type="project" value="InterPro"/>
</dbReference>
<keyword evidence="6 12" id="KW-0812">Transmembrane</keyword>
<dbReference type="PANTHER" id="PTHR30485:SF1">
    <property type="entry name" value="CYTOCHROME YDHU-RELATED"/>
    <property type="match status" value="1"/>
</dbReference>
<dbReference type="GO" id="GO:0005886">
    <property type="term" value="C:plasma membrane"/>
    <property type="evidence" value="ECO:0007669"/>
    <property type="project" value="UniProtKB-SubCell"/>
</dbReference>
<dbReference type="InterPro" id="IPR000516">
    <property type="entry name" value="Ni-dep_Hydgase_cyt-B"/>
</dbReference>
<keyword evidence="7" id="KW-0479">Metal-binding</keyword>
<evidence type="ECO:0000313" key="16">
    <source>
        <dbReference type="Proteomes" id="UP000192722"/>
    </source>
</evidence>
<evidence type="ECO:0000259" key="13">
    <source>
        <dbReference type="Pfam" id="PF01292"/>
    </source>
</evidence>
<sequence length="210" mass="23498">MTLHSELPPAAGGHSKPAIVHALWLRLAHWINALAILIMVTSGWQIYNASPLFNFEFSKSITLGGWLGGGIQWHFAGMWLFGINGLFYLLMNIFTGRLKAKFFPVTPRAILADLFAALKGRLAHDDLRHYNMVQRVAYLFVMVDGVLLVLSGLVVWKSVQFPLLRTLMGGFDTARYVHFFAMSSMVGFVAVHLIMVLLVPKTLLAMLRGR</sequence>
<dbReference type="Pfam" id="PF01292">
    <property type="entry name" value="Ni_hydr_CYTB"/>
    <property type="match status" value="1"/>
</dbReference>
<dbReference type="RefSeq" id="WP_055782148.1">
    <property type="nucleotide sequence ID" value="NZ_CBCSCF010000004.1"/>
</dbReference>
<dbReference type="InterPro" id="IPR016174">
    <property type="entry name" value="Di-haem_cyt_TM"/>
</dbReference>
<dbReference type="GO" id="GO:0020037">
    <property type="term" value="F:heme binding"/>
    <property type="evidence" value="ECO:0007669"/>
    <property type="project" value="TreeGrafter"/>
</dbReference>
<gene>
    <name evidence="15" type="ORF">BS639_22435</name>
    <name evidence="14" type="ORF">ITX54_06935</name>
</gene>
<reference evidence="15" key="1">
    <citation type="submission" date="2016-12" db="EMBL/GenBank/DDBJ databases">
        <authorList>
            <person name="Le Fleche-Mateos A."/>
        </authorList>
    </citation>
    <scope>NUCLEOTIDE SEQUENCE</scope>
    <source>
        <strain evidence="15">213</strain>
    </source>
</reference>
<evidence type="ECO:0000256" key="2">
    <source>
        <dbReference type="ARBA" id="ARBA00008622"/>
    </source>
</evidence>
<dbReference type="InterPro" id="IPR051542">
    <property type="entry name" value="Hydrogenase_cytochrome"/>
</dbReference>
<dbReference type="EMBL" id="JADMKS010000002">
    <property type="protein sequence ID" value="MBF6636396.1"/>
    <property type="molecule type" value="Genomic_DNA"/>
</dbReference>
<evidence type="ECO:0000256" key="3">
    <source>
        <dbReference type="ARBA" id="ARBA00022448"/>
    </source>
</evidence>
<organism evidence="14 17">
    <name type="scientific">Rouxiella silvae</name>
    <dbReference type="NCBI Taxonomy" id="1646373"/>
    <lineage>
        <taxon>Bacteria</taxon>
        <taxon>Pseudomonadati</taxon>
        <taxon>Pseudomonadota</taxon>
        <taxon>Gammaproteobacteria</taxon>
        <taxon>Enterobacterales</taxon>
        <taxon>Yersiniaceae</taxon>
        <taxon>Rouxiella</taxon>
    </lineage>
</organism>
<comment type="similarity">
    <text evidence="2">Belongs to the HupC/HyaC/HydC family.</text>
</comment>
<evidence type="ECO:0000256" key="4">
    <source>
        <dbReference type="ARBA" id="ARBA00022475"/>
    </source>
</evidence>
<reference evidence="14" key="4">
    <citation type="submission" date="2022-09" db="EMBL/GenBank/DDBJ databases">
        <title>Rouxiella aceris sp. nov., isolated from tree sap and emended description of the genus Rhouxiella.</title>
        <authorList>
            <person name="Kim I.S."/>
        </authorList>
    </citation>
    <scope>NUCLEOTIDE SEQUENCE</scope>
    <source>
        <strain evidence="14">SAP-2</strain>
    </source>
</reference>
<dbReference type="Gene3D" id="1.20.950.20">
    <property type="entry name" value="Transmembrane di-heme cytochromes, Chain C"/>
    <property type="match status" value="1"/>
</dbReference>
<evidence type="ECO:0000256" key="7">
    <source>
        <dbReference type="ARBA" id="ARBA00022723"/>
    </source>
</evidence>
<evidence type="ECO:0000256" key="10">
    <source>
        <dbReference type="ARBA" id="ARBA00023004"/>
    </source>
</evidence>
<dbReference type="PRINTS" id="PR00161">
    <property type="entry name" value="NIHGNASECYTB"/>
</dbReference>
<comment type="caution">
    <text evidence="14">The sequence shown here is derived from an EMBL/GenBank/DDBJ whole genome shotgun (WGS) entry which is preliminary data.</text>
</comment>
<evidence type="ECO:0000256" key="1">
    <source>
        <dbReference type="ARBA" id="ARBA00004651"/>
    </source>
</evidence>
<keyword evidence="5" id="KW-0349">Heme</keyword>
<dbReference type="PANTHER" id="PTHR30485">
    <property type="entry name" value="NI/FE-HYDROGENASE 1 B-TYPE CYTOCHROME SUBUNIT"/>
    <property type="match status" value="1"/>
</dbReference>
<feature type="transmembrane region" description="Helical" evidence="12">
    <location>
        <begin position="23"/>
        <end position="47"/>
    </location>
</feature>
<feature type="transmembrane region" description="Helical" evidence="12">
    <location>
        <begin position="71"/>
        <end position="91"/>
    </location>
</feature>
<protein>
    <submittedName>
        <fullName evidence="14 15">Cytochrome B</fullName>
    </submittedName>
</protein>
<keyword evidence="3" id="KW-0813">Transport</keyword>
<feature type="transmembrane region" description="Helical" evidence="12">
    <location>
        <begin position="176"/>
        <end position="200"/>
    </location>
</feature>
<keyword evidence="11 12" id="KW-0472">Membrane</keyword>
<keyword evidence="16" id="KW-1185">Reference proteome</keyword>
<keyword evidence="4" id="KW-1003">Cell membrane</keyword>
<evidence type="ECO:0000313" key="17">
    <source>
        <dbReference type="Proteomes" id="UP000705283"/>
    </source>
</evidence>
<evidence type="ECO:0000256" key="11">
    <source>
        <dbReference type="ARBA" id="ARBA00023136"/>
    </source>
</evidence>
<dbReference type="InterPro" id="IPR011577">
    <property type="entry name" value="Cyt_b561_bac/Ni-Hgenase"/>
</dbReference>
<dbReference type="EMBL" id="MRWD01000077">
    <property type="protein sequence ID" value="ORJ18982.1"/>
    <property type="molecule type" value="Genomic_DNA"/>
</dbReference>
<accession>A0AA40X0H4</accession>
<dbReference type="Proteomes" id="UP000192722">
    <property type="component" value="Unassembled WGS sequence"/>
</dbReference>
<evidence type="ECO:0000256" key="9">
    <source>
        <dbReference type="ARBA" id="ARBA00022989"/>
    </source>
</evidence>
<comment type="subcellular location">
    <subcellularLocation>
        <location evidence="1">Cell membrane</location>
        <topology evidence="1">Multi-pass membrane protein</topology>
    </subcellularLocation>
</comment>
<keyword evidence="8" id="KW-0249">Electron transport</keyword>
<name>A0AA40X0H4_9GAMM</name>
<evidence type="ECO:0000256" key="6">
    <source>
        <dbReference type="ARBA" id="ARBA00022692"/>
    </source>
</evidence>
<dbReference type="GO" id="GO:0005506">
    <property type="term" value="F:iron ion binding"/>
    <property type="evidence" value="ECO:0007669"/>
    <property type="project" value="InterPro"/>
</dbReference>
<keyword evidence="9 12" id="KW-1133">Transmembrane helix</keyword>
<evidence type="ECO:0000313" key="14">
    <source>
        <dbReference type="EMBL" id="MBF6636396.1"/>
    </source>
</evidence>